<name>A0A7G8PQW4_9FLAO</name>
<dbReference type="RefSeq" id="WP_186989843.1">
    <property type="nucleotide sequence ID" value="NZ_CP052909.1"/>
</dbReference>
<dbReference type="InterPro" id="IPR029063">
    <property type="entry name" value="SAM-dependent_MTases_sf"/>
</dbReference>
<gene>
    <name evidence="1" type="ORF">ALE3EI_0139</name>
</gene>
<organism evidence="1 2">
    <name type="scientific">Constantimarinum furrinae</name>
    <dbReference type="NCBI Taxonomy" id="2562285"/>
    <lineage>
        <taxon>Bacteria</taxon>
        <taxon>Pseudomonadati</taxon>
        <taxon>Bacteroidota</taxon>
        <taxon>Flavobacteriia</taxon>
        <taxon>Flavobacteriales</taxon>
        <taxon>Flavobacteriaceae</taxon>
        <taxon>Altibacter/Constantimarinum group</taxon>
        <taxon>Constantimarinum</taxon>
    </lineage>
</organism>
<evidence type="ECO:0000313" key="2">
    <source>
        <dbReference type="Proteomes" id="UP000515514"/>
    </source>
</evidence>
<reference evidence="1 2" key="1">
    <citation type="submission" date="2020-04" db="EMBL/GenBank/DDBJ databases">
        <title>Genome sequence of Altibacter aquimarinus strain ALE3EI.</title>
        <authorList>
            <person name="Oh H.-M."/>
            <person name="Jang D."/>
        </authorList>
    </citation>
    <scope>NUCLEOTIDE SEQUENCE [LARGE SCALE GENOMIC DNA]</scope>
    <source>
        <strain evidence="1 2">ALE3EI</strain>
    </source>
</reference>
<dbReference type="Gene3D" id="3.40.50.150">
    <property type="entry name" value="Vaccinia Virus protein VP39"/>
    <property type="match status" value="1"/>
</dbReference>
<keyword evidence="1" id="KW-0489">Methyltransferase</keyword>
<dbReference type="Proteomes" id="UP000515514">
    <property type="component" value="Chromosome"/>
</dbReference>
<sequence>METLQDTLEKNQKQREFYNKKKKSIPTRIWSFIREKSLKNIRKELGILEESYALHQKWMGDLSGRKILDLGCYSGNRLSIHMASNCEEYIGLDLSDVAIDKLNEKLKDIPQAKAVAQDFFSDEFAEGDFDLIYAYGVLHHFKNVDNLIHRLNEKLAPGGKIISYDPLETSYPIWFIRKLYRPFQTDAAWEWPFTRKTIKKFDAAFNILEKRGVLGKSKWYFVYSMLPLSREKKLNWGRKAHKKDWYRSARSNQYLYRCMQLNMFMEKK</sequence>
<protein>
    <submittedName>
        <fullName evidence="1">Methyltransferase</fullName>
    </submittedName>
</protein>
<dbReference type="KEGG" id="alti:ALE3EI_0139"/>
<dbReference type="AlphaFoldDB" id="A0A7G8PQW4"/>
<dbReference type="Pfam" id="PF13489">
    <property type="entry name" value="Methyltransf_23"/>
    <property type="match status" value="1"/>
</dbReference>
<keyword evidence="1" id="KW-0808">Transferase</keyword>
<evidence type="ECO:0000313" key="1">
    <source>
        <dbReference type="EMBL" id="QNJ96730.1"/>
    </source>
</evidence>
<dbReference type="GO" id="GO:0032259">
    <property type="term" value="P:methylation"/>
    <property type="evidence" value="ECO:0007669"/>
    <property type="project" value="UniProtKB-KW"/>
</dbReference>
<accession>A0A7G8PQW4</accession>
<keyword evidence="2" id="KW-1185">Reference proteome</keyword>
<dbReference type="CDD" id="cd02440">
    <property type="entry name" value="AdoMet_MTases"/>
    <property type="match status" value="1"/>
</dbReference>
<proteinExistence type="predicted"/>
<dbReference type="SUPFAM" id="SSF53335">
    <property type="entry name" value="S-adenosyl-L-methionine-dependent methyltransferases"/>
    <property type="match status" value="1"/>
</dbReference>
<dbReference type="GO" id="GO:0008168">
    <property type="term" value="F:methyltransferase activity"/>
    <property type="evidence" value="ECO:0007669"/>
    <property type="project" value="UniProtKB-KW"/>
</dbReference>
<dbReference type="PANTHER" id="PTHR43861">
    <property type="entry name" value="TRANS-ACONITATE 2-METHYLTRANSFERASE-RELATED"/>
    <property type="match status" value="1"/>
</dbReference>
<dbReference type="EMBL" id="CP052909">
    <property type="protein sequence ID" value="QNJ96730.1"/>
    <property type="molecule type" value="Genomic_DNA"/>
</dbReference>